<proteinExistence type="predicted"/>
<keyword evidence="2" id="KW-1185">Reference proteome</keyword>
<reference evidence="1 2" key="1">
    <citation type="submission" date="2019-04" db="EMBL/GenBank/DDBJ databases">
        <title>Complete genome sequencing of Piscirickettsia salmonis strain Psal-009.</title>
        <authorList>
            <person name="Schober I."/>
            <person name="Bunk B."/>
            <person name="Sproer C."/>
            <person name="Carril G.P."/>
            <person name="Riedel T."/>
            <person name="Flores-Herrera P.A."/>
            <person name="Nourdin-Galindo G."/>
            <person name="Marshall S.H."/>
            <person name="Overmann J."/>
        </authorList>
    </citation>
    <scope>NUCLEOTIDE SEQUENCE [LARGE SCALE GENOMIC DNA]</scope>
    <source>
        <strain evidence="1 2">Psal-009</strain>
    </source>
</reference>
<dbReference type="InterPro" id="IPR007410">
    <property type="entry name" value="LpqE-like"/>
</dbReference>
<dbReference type="Pfam" id="PF04314">
    <property type="entry name" value="PCuAC"/>
    <property type="match status" value="1"/>
</dbReference>
<organism evidence="1 2">
    <name type="scientific">Piscirickettsia salmonis</name>
    <dbReference type="NCBI Taxonomy" id="1238"/>
    <lineage>
        <taxon>Bacteria</taxon>
        <taxon>Pseudomonadati</taxon>
        <taxon>Pseudomonadota</taxon>
        <taxon>Gammaproteobacteria</taxon>
        <taxon>Thiotrichales</taxon>
        <taxon>Piscirickettsiaceae</taxon>
        <taxon>Piscirickettsia</taxon>
    </lineage>
</organism>
<gene>
    <name evidence="1" type="ORF">Psal009_01617</name>
</gene>
<sequence>MRRLAIILLTYTLSFLLLLCSLTSFASALKAKPPELSIDTARIVHQKQTNTLEVYMNLTNHSLKYPVTIIGVFSPASKRAKLNRFSFHQGNYIKRHTQKITIHPNSHSDFRPGSVHIELQEPIKNFALGEMIPVHLILANGQSVKVNAIVEKAA</sequence>
<evidence type="ECO:0000313" key="2">
    <source>
        <dbReference type="Proteomes" id="UP000422232"/>
    </source>
</evidence>
<dbReference type="InterPro" id="IPR058248">
    <property type="entry name" value="Lxx211020-like"/>
</dbReference>
<accession>A0A9Q6LIY9</accession>
<protein>
    <submittedName>
        <fullName evidence="1">Uncharacterized protein</fullName>
    </submittedName>
</protein>
<evidence type="ECO:0000313" key="1">
    <source>
        <dbReference type="EMBL" id="QGO05722.1"/>
    </source>
</evidence>
<dbReference type="SUPFAM" id="SSF110087">
    <property type="entry name" value="DR1885-like metal-binding protein"/>
    <property type="match status" value="1"/>
</dbReference>
<dbReference type="RefSeq" id="WP_032126753.1">
    <property type="nucleotide sequence ID" value="NZ_CP012413.1"/>
</dbReference>
<dbReference type="InterPro" id="IPR036182">
    <property type="entry name" value="PCuAC_sf"/>
</dbReference>
<dbReference type="PANTHER" id="PTHR36302">
    <property type="entry name" value="BLR7088 PROTEIN"/>
    <property type="match status" value="1"/>
</dbReference>
<dbReference type="EMBL" id="CP038908">
    <property type="protein sequence ID" value="QGO05722.1"/>
    <property type="molecule type" value="Genomic_DNA"/>
</dbReference>
<dbReference type="PANTHER" id="PTHR36302:SF1">
    <property type="entry name" value="COPPER CHAPERONE PCU(A)C"/>
    <property type="match status" value="1"/>
</dbReference>
<dbReference type="AlphaFoldDB" id="A0A9Q6LIY9"/>
<dbReference type="Gene3D" id="2.60.40.1890">
    <property type="entry name" value="PCu(A)C copper chaperone"/>
    <property type="match status" value="1"/>
</dbReference>
<name>A0A9Q6LIY9_PISSA</name>
<dbReference type="Proteomes" id="UP000422232">
    <property type="component" value="Chromosome"/>
</dbReference>